<dbReference type="GO" id="GO:0008982">
    <property type="term" value="F:protein-N(PI)-phosphohistidine-sugar phosphotransferase activity"/>
    <property type="evidence" value="ECO:0007669"/>
    <property type="project" value="UniProtKB-UniRule"/>
</dbReference>
<evidence type="ECO:0000313" key="11">
    <source>
        <dbReference type="EMBL" id="SHE62997.1"/>
    </source>
</evidence>
<dbReference type="EMBL" id="FQUF01000010">
    <property type="protein sequence ID" value="SHE62997.1"/>
    <property type="molecule type" value="Genomic_DNA"/>
</dbReference>
<keyword evidence="2 8" id="KW-0813">Transport</keyword>
<accession>A0A1M4V282</accession>
<evidence type="ECO:0000256" key="8">
    <source>
        <dbReference type="PIRNR" id="PIRNR006351"/>
    </source>
</evidence>
<evidence type="ECO:0000256" key="3">
    <source>
        <dbReference type="ARBA" id="ARBA00022475"/>
    </source>
</evidence>
<dbReference type="InterPro" id="IPR004796">
    <property type="entry name" value="PTS_IIC_cello"/>
</dbReference>
<dbReference type="InterPro" id="IPR004501">
    <property type="entry name" value="PTS_EIIC_3"/>
</dbReference>
<feature type="transmembrane region" description="Helical" evidence="9">
    <location>
        <begin position="33"/>
        <end position="53"/>
    </location>
</feature>
<feature type="transmembrane region" description="Helical" evidence="9">
    <location>
        <begin position="105"/>
        <end position="124"/>
    </location>
</feature>
<evidence type="ECO:0000256" key="4">
    <source>
        <dbReference type="ARBA" id="ARBA00022597"/>
    </source>
</evidence>
<dbReference type="Proteomes" id="UP000184128">
    <property type="component" value="Unassembled WGS sequence"/>
</dbReference>
<evidence type="ECO:0000256" key="1">
    <source>
        <dbReference type="ARBA" id="ARBA00004651"/>
    </source>
</evidence>
<name>A0A1M4V282_9LACT</name>
<sequence>MFDKLTAFIEDHLQEPMTKLSNQRHLRAIRDGIIATLPIIIVSSMFLVIAFLPNQLPEHWALTQWLSENAATILLPYRMSMFIMTPYAVFGIGYSLTRSYNLDGLSGAIIAELAYLLTIVPMTGPEAGDEILALAENSPQLAEFLETVPEGFLLPMENLGAGGMFVGMISAIIAVEIYRWSMVKGIRITMPEQVPPSVARSFEALVPTAIVLLLFATVTMWFGVDVHGLVGQVVAPLVTATDTLPSVLGITFIGMLFWTFGIHGWNIVGTIARPLWLVLLDENTAAYAAGEEIPNIAAEPLYQWFINIGGSGATIGLAILFAFFSKSAYLKALGRTSFLPAVFNINEPLVFGTPIVLNPIMMIPFIITPLILGTISWFATTVGLINPVVTLAPWTLPGPIGAYFATGGDWRAALLNVILIILSFAIYYPFFRIYDNNLLLEEEGKDPEEELATNR</sequence>
<keyword evidence="6 9" id="KW-1133">Transmembrane helix</keyword>
<evidence type="ECO:0000313" key="12">
    <source>
        <dbReference type="Proteomes" id="UP000184128"/>
    </source>
</evidence>
<evidence type="ECO:0000256" key="2">
    <source>
        <dbReference type="ARBA" id="ARBA00022448"/>
    </source>
</evidence>
<keyword evidence="3 8" id="KW-1003">Cell membrane</keyword>
<dbReference type="AlphaFoldDB" id="A0A1M4V282"/>
<feature type="transmembrane region" description="Helical" evidence="9">
    <location>
        <begin position="410"/>
        <end position="430"/>
    </location>
</feature>
<comment type="subcellular location">
    <subcellularLocation>
        <location evidence="1">Cell membrane</location>
        <topology evidence="1">Multi-pass membrane protein</topology>
    </subcellularLocation>
</comment>
<dbReference type="OrthoDB" id="1550290at2"/>
<dbReference type="PIRSF" id="PIRSF006351">
    <property type="entry name" value="PTS_EIIC-Cellobiose"/>
    <property type="match status" value="1"/>
</dbReference>
<dbReference type="RefSeq" id="WP_073296751.1">
    <property type="nucleotide sequence ID" value="NZ_FQUF01000010.1"/>
</dbReference>
<feature type="transmembrane region" description="Helical" evidence="9">
    <location>
        <begin position="304"/>
        <end position="329"/>
    </location>
</feature>
<keyword evidence="12" id="KW-1185">Reference proteome</keyword>
<protein>
    <recommendedName>
        <fullName evidence="8">Permease IIC component</fullName>
    </recommendedName>
</protein>
<dbReference type="PANTHER" id="PTHR33989">
    <property type="match status" value="1"/>
</dbReference>
<feature type="transmembrane region" description="Helical" evidence="9">
    <location>
        <begin position="384"/>
        <end position="404"/>
    </location>
</feature>
<gene>
    <name evidence="11" type="ORF">SAMN02745249_00803</name>
</gene>
<feature type="transmembrane region" description="Helical" evidence="9">
    <location>
        <begin position="159"/>
        <end position="181"/>
    </location>
</feature>
<feature type="transmembrane region" description="Helical" evidence="9">
    <location>
        <begin position="73"/>
        <end position="93"/>
    </location>
</feature>
<dbReference type="STRING" id="1121025.SAMN02745249_00803"/>
<evidence type="ECO:0000256" key="5">
    <source>
        <dbReference type="ARBA" id="ARBA00022692"/>
    </source>
</evidence>
<dbReference type="PANTHER" id="PTHR33989:SF11">
    <property type="entry name" value="LICHENAN PERMEASE IIC COMPONENT"/>
    <property type="match status" value="1"/>
</dbReference>
<dbReference type="InterPro" id="IPR003352">
    <property type="entry name" value="PTS_EIIC"/>
</dbReference>
<proteinExistence type="predicted"/>
<dbReference type="NCBIfam" id="TIGR00410">
    <property type="entry name" value="lacE"/>
    <property type="match status" value="1"/>
</dbReference>
<keyword evidence="7 8" id="KW-0472">Membrane</keyword>
<keyword evidence="5 9" id="KW-0812">Transmembrane</keyword>
<evidence type="ECO:0000256" key="6">
    <source>
        <dbReference type="ARBA" id="ARBA00022989"/>
    </source>
</evidence>
<evidence type="ECO:0000256" key="7">
    <source>
        <dbReference type="ARBA" id="ARBA00023136"/>
    </source>
</evidence>
<evidence type="ECO:0000256" key="9">
    <source>
        <dbReference type="SAM" id="Phobius"/>
    </source>
</evidence>
<feature type="transmembrane region" description="Helical" evidence="9">
    <location>
        <begin position="202"/>
        <end position="224"/>
    </location>
</feature>
<dbReference type="GO" id="GO:0005886">
    <property type="term" value="C:plasma membrane"/>
    <property type="evidence" value="ECO:0007669"/>
    <property type="project" value="UniProtKB-SubCell"/>
</dbReference>
<comment type="function">
    <text evidence="8">The phosphoenolpyruvate-dependent sugar phosphotransferase system (PTS), a major carbohydrate active -transport system, catalyzes the phosphorylation of incoming sugar substrates concomitant with their translocation across the cell membrane.</text>
</comment>
<feature type="transmembrane region" description="Helical" evidence="9">
    <location>
        <begin position="349"/>
        <end position="372"/>
    </location>
</feature>
<dbReference type="GO" id="GO:1901264">
    <property type="term" value="P:carbohydrate derivative transport"/>
    <property type="evidence" value="ECO:0007669"/>
    <property type="project" value="TreeGrafter"/>
</dbReference>
<feature type="transmembrane region" description="Helical" evidence="9">
    <location>
        <begin position="244"/>
        <end position="265"/>
    </location>
</feature>
<dbReference type="GO" id="GO:0009401">
    <property type="term" value="P:phosphoenolpyruvate-dependent sugar phosphotransferase system"/>
    <property type="evidence" value="ECO:0007669"/>
    <property type="project" value="InterPro"/>
</dbReference>
<feature type="domain" description="PTS EIIC type-3" evidence="10">
    <location>
        <begin position="9"/>
        <end position="430"/>
    </location>
</feature>
<organism evidence="11 12">
    <name type="scientific">Atopostipes suicloacalis DSM 15692</name>
    <dbReference type="NCBI Taxonomy" id="1121025"/>
    <lineage>
        <taxon>Bacteria</taxon>
        <taxon>Bacillati</taxon>
        <taxon>Bacillota</taxon>
        <taxon>Bacilli</taxon>
        <taxon>Lactobacillales</taxon>
        <taxon>Carnobacteriaceae</taxon>
        <taxon>Atopostipes</taxon>
    </lineage>
</organism>
<dbReference type="Pfam" id="PF02378">
    <property type="entry name" value="PTS_EIIC"/>
    <property type="match status" value="1"/>
</dbReference>
<keyword evidence="4 8" id="KW-0762">Sugar transport</keyword>
<dbReference type="PROSITE" id="PS51105">
    <property type="entry name" value="PTS_EIIC_TYPE_3"/>
    <property type="match status" value="1"/>
</dbReference>
<evidence type="ECO:0000259" key="10">
    <source>
        <dbReference type="PROSITE" id="PS51105"/>
    </source>
</evidence>
<reference evidence="11 12" key="1">
    <citation type="submission" date="2016-11" db="EMBL/GenBank/DDBJ databases">
        <authorList>
            <person name="Jaros S."/>
            <person name="Januszkiewicz K."/>
            <person name="Wedrychowicz H."/>
        </authorList>
    </citation>
    <scope>NUCLEOTIDE SEQUENCE [LARGE SCALE GENOMIC DNA]</scope>
    <source>
        <strain evidence="11 12">DSM 15692</strain>
    </source>
</reference>
<dbReference type="InterPro" id="IPR051088">
    <property type="entry name" value="PTS_Sugar-EIIC/EIIB"/>
</dbReference>